<comment type="caution">
    <text evidence="2">The sequence shown here is derived from an EMBL/GenBank/DDBJ whole genome shotgun (WGS) entry which is preliminary data.</text>
</comment>
<dbReference type="InterPro" id="IPR056660">
    <property type="entry name" value="DUF7758"/>
</dbReference>
<dbReference type="Proteomes" id="UP001608902">
    <property type="component" value="Unassembled WGS sequence"/>
</dbReference>
<gene>
    <name evidence="2" type="ORF">AB6A40_005821</name>
</gene>
<dbReference type="EMBL" id="JBGFUD010003863">
    <property type="protein sequence ID" value="MFH4979112.1"/>
    <property type="molecule type" value="Genomic_DNA"/>
</dbReference>
<accession>A0ABD6EQZ6</accession>
<keyword evidence="3" id="KW-1185">Reference proteome</keyword>
<sequence>MQYRQSESVYYEGVHNANPTWLKVRERLTGDQNIEETCDSPSSSTSHSSFDNVTTGAVNMMKQEELSSSTDQERSTATIPRHSLINAAFDDSIQKHYEDAILKLKKAVEAGEVFDIDDISLIDNVYSCKMSKIDSTSKKIKVCEEWLGILTKVSQTTNGSWLAHYQLSLYYCYHLIGAILDHSEAVERHRFFSQSQSTFRNLLELCTTTSEVFEDSVGAKLDILLSLSYLCLQFNDVASREHMAFVENETSSTEMAVNQRFPIEVASHLLRKVVLISRNLEQCESLQFRTSDVKTLKTEPQP</sequence>
<evidence type="ECO:0000259" key="1">
    <source>
        <dbReference type="Pfam" id="PF24944"/>
    </source>
</evidence>
<name>A0ABD6EQZ6_9BILA</name>
<dbReference type="Pfam" id="PF24944">
    <property type="entry name" value="DUF7758"/>
    <property type="match status" value="1"/>
</dbReference>
<dbReference type="AlphaFoldDB" id="A0ABD6EQZ6"/>
<protein>
    <recommendedName>
        <fullName evidence="1">DUF7758 domain-containing protein</fullName>
    </recommendedName>
</protein>
<evidence type="ECO:0000313" key="3">
    <source>
        <dbReference type="Proteomes" id="UP001608902"/>
    </source>
</evidence>
<feature type="domain" description="DUF7758" evidence="1">
    <location>
        <begin position="131"/>
        <end position="235"/>
    </location>
</feature>
<evidence type="ECO:0000313" key="2">
    <source>
        <dbReference type="EMBL" id="MFH4979112.1"/>
    </source>
</evidence>
<proteinExistence type="predicted"/>
<organism evidence="2 3">
    <name type="scientific">Gnathostoma spinigerum</name>
    <dbReference type="NCBI Taxonomy" id="75299"/>
    <lineage>
        <taxon>Eukaryota</taxon>
        <taxon>Metazoa</taxon>
        <taxon>Ecdysozoa</taxon>
        <taxon>Nematoda</taxon>
        <taxon>Chromadorea</taxon>
        <taxon>Rhabditida</taxon>
        <taxon>Spirurina</taxon>
        <taxon>Gnathostomatomorpha</taxon>
        <taxon>Gnathostomatoidea</taxon>
        <taxon>Gnathostomatidae</taxon>
        <taxon>Gnathostoma</taxon>
    </lineage>
</organism>
<reference evidence="2 3" key="1">
    <citation type="submission" date="2024-08" db="EMBL/GenBank/DDBJ databases">
        <title>Gnathostoma spinigerum genome.</title>
        <authorList>
            <person name="Gonzalez-Bertolin B."/>
            <person name="Monzon S."/>
            <person name="Zaballos A."/>
            <person name="Jimenez P."/>
            <person name="Dekumyoy P."/>
            <person name="Varona S."/>
            <person name="Cuesta I."/>
            <person name="Sumanam S."/>
            <person name="Adisakwattana P."/>
            <person name="Gasser R.B."/>
            <person name="Hernandez-Gonzalez A."/>
            <person name="Young N.D."/>
            <person name="Perteguer M.J."/>
        </authorList>
    </citation>
    <scope>NUCLEOTIDE SEQUENCE [LARGE SCALE GENOMIC DNA]</scope>
    <source>
        <strain evidence="2">AL3</strain>
        <tissue evidence="2">Liver</tissue>
    </source>
</reference>